<proteinExistence type="predicted"/>
<name>A0ABQ1WDF2_9FLAO</name>
<reference evidence="2" key="1">
    <citation type="journal article" date="2019" name="Int. J. Syst. Evol. Microbiol.">
        <title>The Global Catalogue of Microorganisms (GCM) 10K type strain sequencing project: providing services to taxonomists for standard genome sequencing and annotation.</title>
        <authorList>
            <consortium name="The Broad Institute Genomics Platform"/>
            <consortium name="The Broad Institute Genome Sequencing Center for Infectious Disease"/>
            <person name="Wu L."/>
            <person name="Ma J."/>
        </authorList>
    </citation>
    <scope>NUCLEOTIDE SEQUENCE [LARGE SCALE GENOMIC DNA]</scope>
    <source>
        <strain evidence="2">CGMCC 1.15422</strain>
    </source>
</reference>
<dbReference type="RefSeq" id="WP_011710169.1">
    <property type="nucleotide sequence ID" value="NZ_BMIX01000001.1"/>
</dbReference>
<evidence type="ECO:0000313" key="2">
    <source>
        <dbReference type="Proteomes" id="UP000605733"/>
    </source>
</evidence>
<accession>A0ABQ1WDF2</accession>
<protein>
    <submittedName>
        <fullName evidence="1">Uncharacterized protein</fullName>
    </submittedName>
</protein>
<comment type="caution">
    <text evidence="1">The sequence shown here is derived from an EMBL/GenBank/DDBJ whole genome shotgun (WGS) entry which is preliminary data.</text>
</comment>
<sequence>MKHTFFLFITVFISLQAFSQDTIKRQAARKFISLKFYEETFGKPVDTTEFSYRDNDTLVRVPLDFDPYAGKDYVRVEYVPKDSTFLDIYKDVVYNTDVKIDSTERMKYWKEEIRIFFDESVPVSHTKDLMQFAKTISRDIDSLKITRNFDREKSNYLVYYLNRENISDYEPRITNNTGGYYVSWNGRQQIYDGKLKINTEKAKSEELQLNLLKFHFFKSLGYFRSSKDLVCKSILSACRTLRELTERDLEILNYHYSYGVCKGETLKNFSEQTQRMQEVLDKDPNAKLYIMHHE</sequence>
<keyword evidence="2" id="KW-1185">Reference proteome</keyword>
<evidence type="ECO:0000313" key="1">
    <source>
        <dbReference type="EMBL" id="GGG25136.1"/>
    </source>
</evidence>
<gene>
    <name evidence="1" type="ORF">GCM10011532_05590</name>
</gene>
<dbReference type="Proteomes" id="UP000605733">
    <property type="component" value="Unassembled WGS sequence"/>
</dbReference>
<organism evidence="1 2">
    <name type="scientific">Christiangramia forsetii</name>
    <dbReference type="NCBI Taxonomy" id="411153"/>
    <lineage>
        <taxon>Bacteria</taxon>
        <taxon>Pseudomonadati</taxon>
        <taxon>Bacteroidota</taxon>
        <taxon>Flavobacteriia</taxon>
        <taxon>Flavobacteriales</taxon>
        <taxon>Flavobacteriaceae</taxon>
        <taxon>Christiangramia</taxon>
    </lineage>
</organism>
<dbReference type="EMBL" id="BMIX01000001">
    <property type="protein sequence ID" value="GGG25136.1"/>
    <property type="molecule type" value="Genomic_DNA"/>
</dbReference>